<dbReference type="RefSeq" id="WP_109430722.1">
    <property type="nucleotide sequence ID" value="NZ_MPDK01000012.1"/>
</dbReference>
<evidence type="ECO:0000313" key="1">
    <source>
        <dbReference type="EMBL" id="PWI57463.1"/>
    </source>
</evidence>
<protein>
    <recommendedName>
        <fullName evidence="3">DUF2642 domain-containing protein</fullName>
    </recommendedName>
</protein>
<keyword evidence="2" id="KW-1185">Reference proteome</keyword>
<accession>A0A2U3D859</accession>
<proteinExistence type="predicted"/>
<organism evidence="1 2">
    <name type="scientific">Sulfoacidibacillus thermotolerans</name>
    <name type="common">Acidibacillus sulfuroxidans</name>
    <dbReference type="NCBI Taxonomy" id="1765684"/>
    <lineage>
        <taxon>Bacteria</taxon>
        <taxon>Bacillati</taxon>
        <taxon>Bacillota</taxon>
        <taxon>Bacilli</taxon>
        <taxon>Bacillales</taxon>
        <taxon>Alicyclobacillaceae</taxon>
        <taxon>Sulfoacidibacillus</taxon>
    </lineage>
</organism>
<evidence type="ECO:0008006" key="3">
    <source>
        <dbReference type="Google" id="ProtNLM"/>
    </source>
</evidence>
<gene>
    <name evidence="1" type="ORF">BM613_08285</name>
</gene>
<reference evidence="1 2" key="1">
    <citation type="submission" date="2016-11" db="EMBL/GenBank/DDBJ databases">
        <title>Comparative genomics of Acidibacillus ferroxidans species.</title>
        <authorList>
            <person name="Oliveira G."/>
            <person name="Nunes G."/>
            <person name="Oliveira R."/>
            <person name="Araujo F."/>
            <person name="Salim A."/>
            <person name="Scholte L."/>
            <person name="Morais D."/>
            <person name="Nancucheo I."/>
            <person name="Johnson D.B."/>
            <person name="Grail B."/>
            <person name="Bittencourt J."/>
            <person name="Valadares R."/>
        </authorList>
    </citation>
    <scope>NUCLEOTIDE SEQUENCE [LARGE SCALE GENOMIC DNA]</scope>
    <source>
        <strain evidence="1 2">Y002</strain>
    </source>
</reference>
<dbReference type="Proteomes" id="UP000245380">
    <property type="component" value="Unassembled WGS sequence"/>
</dbReference>
<name>A0A2U3D859_SULT2</name>
<comment type="caution">
    <text evidence="1">The sequence shown here is derived from an EMBL/GenBank/DDBJ whole genome shotgun (WGS) entry which is preliminary data.</text>
</comment>
<sequence length="64" mass="7037">MTFQSILTSFVGRTVEVVVPGSMYEGTLISVQNSVIQVEEPPVVYGQFVTVTIPTTSIDYVRIL</sequence>
<dbReference type="EMBL" id="MPDK01000012">
    <property type="protein sequence ID" value="PWI57463.1"/>
    <property type="molecule type" value="Genomic_DNA"/>
</dbReference>
<dbReference type="AlphaFoldDB" id="A0A2U3D859"/>
<evidence type="ECO:0000313" key="2">
    <source>
        <dbReference type="Proteomes" id="UP000245380"/>
    </source>
</evidence>
<dbReference type="OrthoDB" id="2627454at2"/>